<keyword evidence="4" id="KW-1185">Reference proteome</keyword>
<dbReference type="Proteomes" id="UP000325255">
    <property type="component" value="Unassembled WGS sequence"/>
</dbReference>
<keyword evidence="1" id="KW-0732">Signal</keyword>
<gene>
    <name evidence="3" type="ORF">F1189_25005</name>
</gene>
<evidence type="ECO:0000313" key="3">
    <source>
        <dbReference type="EMBL" id="KAA5609239.1"/>
    </source>
</evidence>
<evidence type="ECO:0000259" key="2">
    <source>
        <dbReference type="Pfam" id="PF11845"/>
    </source>
</evidence>
<name>A0A5M6IMZ1_9PROT</name>
<organism evidence="3 4">
    <name type="scientific">Rhodovastum atsumiense</name>
    <dbReference type="NCBI Taxonomy" id="504468"/>
    <lineage>
        <taxon>Bacteria</taxon>
        <taxon>Pseudomonadati</taxon>
        <taxon>Pseudomonadota</taxon>
        <taxon>Alphaproteobacteria</taxon>
        <taxon>Acetobacterales</taxon>
        <taxon>Acetobacteraceae</taxon>
        <taxon>Rhodovastum</taxon>
    </lineage>
</organism>
<reference evidence="3 4" key="1">
    <citation type="submission" date="2019-09" db="EMBL/GenBank/DDBJ databases">
        <title>Genome sequence of Rhodovastum atsumiense, a diverse member of the Acetobacteraceae family of non-sulfur purple photosynthetic bacteria.</title>
        <authorList>
            <person name="Meyer T."/>
            <person name="Kyndt J."/>
        </authorList>
    </citation>
    <scope>NUCLEOTIDE SEQUENCE [LARGE SCALE GENOMIC DNA]</scope>
    <source>
        <strain evidence="3 4">DSM 21279</strain>
    </source>
</reference>
<dbReference type="AlphaFoldDB" id="A0A5M6IMZ1"/>
<dbReference type="EMBL" id="VWPK01000055">
    <property type="protein sequence ID" value="KAA5609239.1"/>
    <property type="molecule type" value="Genomic_DNA"/>
</dbReference>
<dbReference type="Pfam" id="PF11845">
    <property type="entry name" value="Tll0287-like"/>
    <property type="match status" value="1"/>
</dbReference>
<sequence length="200" mass="20635">MERMRGIAAAMVMGAAMLATPAGAQAPAPGGGTSADLAKGRAVAMEFQDRLKQQLLGALNSGGPTLAIGVCKEAAPTIAREIGARTGTTVWRVSLKARNPKGRPDAWEAATLEHFATQRAAGADPAGLEAVTATDGPQGRSVRMLKAIPMAEMCTQCHGRTIAPEVAARIAEAYPQDTATGYAPGEIRGAVSVSWTETRP</sequence>
<dbReference type="RefSeq" id="WP_150043990.1">
    <property type="nucleotide sequence ID" value="NZ_OW485601.1"/>
</dbReference>
<proteinExistence type="predicted"/>
<feature type="chain" id="PRO_5024384083" evidence="1">
    <location>
        <begin position="25"/>
        <end position="200"/>
    </location>
</feature>
<evidence type="ECO:0000313" key="4">
    <source>
        <dbReference type="Proteomes" id="UP000325255"/>
    </source>
</evidence>
<accession>A0A5M6IMZ1</accession>
<evidence type="ECO:0000256" key="1">
    <source>
        <dbReference type="SAM" id="SignalP"/>
    </source>
</evidence>
<comment type="caution">
    <text evidence="3">The sequence shown here is derived from an EMBL/GenBank/DDBJ whole genome shotgun (WGS) entry which is preliminary data.</text>
</comment>
<feature type="domain" description="Tll0287-like" evidence="2">
    <location>
        <begin position="56"/>
        <end position="194"/>
    </location>
</feature>
<dbReference type="OrthoDB" id="9797588at2"/>
<feature type="signal peptide" evidence="1">
    <location>
        <begin position="1"/>
        <end position="24"/>
    </location>
</feature>
<dbReference type="InterPro" id="IPR021796">
    <property type="entry name" value="Tll0287-like_dom"/>
</dbReference>
<protein>
    <submittedName>
        <fullName evidence="3">DUF3365 domain-containing protein</fullName>
    </submittedName>
</protein>